<dbReference type="AlphaFoldDB" id="A0A1H6GZW4"/>
<feature type="transmembrane region" description="Helical" evidence="3">
    <location>
        <begin position="9"/>
        <end position="28"/>
    </location>
</feature>
<evidence type="ECO:0000313" key="4">
    <source>
        <dbReference type="EMBL" id="SEH27548.1"/>
    </source>
</evidence>
<dbReference type="Proteomes" id="UP000182983">
    <property type="component" value="Unassembled WGS sequence"/>
</dbReference>
<protein>
    <submittedName>
        <fullName evidence="4">ADP-heptose:LPS heptosyltransferase</fullName>
    </submittedName>
</protein>
<evidence type="ECO:0000256" key="1">
    <source>
        <dbReference type="ARBA" id="ARBA00022676"/>
    </source>
</evidence>
<dbReference type="GO" id="GO:0005829">
    <property type="term" value="C:cytosol"/>
    <property type="evidence" value="ECO:0007669"/>
    <property type="project" value="TreeGrafter"/>
</dbReference>
<keyword evidence="3" id="KW-0812">Transmembrane</keyword>
<reference evidence="5" key="1">
    <citation type="submission" date="2016-10" db="EMBL/GenBank/DDBJ databases">
        <authorList>
            <person name="Varghese N."/>
            <person name="Submissions S."/>
        </authorList>
    </citation>
    <scope>NUCLEOTIDE SEQUENCE [LARGE SCALE GENOMIC DNA]</scope>
    <source>
        <strain evidence="5">DSM 13234</strain>
    </source>
</reference>
<keyword evidence="3" id="KW-0472">Membrane</keyword>
<keyword evidence="2 4" id="KW-0808">Transferase</keyword>
<dbReference type="InterPro" id="IPR002201">
    <property type="entry name" value="Glyco_trans_9"/>
</dbReference>
<evidence type="ECO:0000256" key="2">
    <source>
        <dbReference type="ARBA" id="ARBA00022679"/>
    </source>
</evidence>
<proteinExistence type="predicted"/>
<dbReference type="PANTHER" id="PTHR30160">
    <property type="entry name" value="TETRAACYLDISACCHARIDE 4'-KINASE-RELATED"/>
    <property type="match status" value="1"/>
</dbReference>
<keyword evidence="3" id="KW-1133">Transmembrane helix</keyword>
<keyword evidence="1" id="KW-0328">Glycosyltransferase</keyword>
<accession>A0A1H6GZW4</accession>
<dbReference type="PANTHER" id="PTHR30160:SF1">
    <property type="entry name" value="LIPOPOLYSACCHARIDE 1,2-N-ACETYLGLUCOSAMINETRANSFERASE-RELATED"/>
    <property type="match status" value="1"/>
</dbReference>
<organism evidence="4 5">
    <name type="scientific">Magnetospirillum fulvum</name>
    <name type="common">Rhodospirillum fulvum</name>
    <dbReference type="NCBI Taxonomy" id="1082"/>
    <lineage>
        <taxon>Bacteria</taxon>
        <taxon>Pseudomonadati</taxon>
        <taxon>Pseudomonadota</taxon>
        <taxon>Alphaproteobacteria</taxon>
        <taxon>Rhodospirillales</taxon>
        <taxon>Rhodospirillaceae</taxon>
        <taxon>Magnetospirillum</taxon>
    </lineage>
</organism>
<dbReference type="EMBL" id="FNWO01000002">
    <property type="protein sequence ID" value="SEH27548.1"/>
    <property type="molecule type" value="Genomic_DNA"/>
</dbReference>
<dbReference type="GO" id="GO:0009244">
    <property type="term" value="P:lipopolysaccharide core region biosynthetic process"/>
    <property type="evidence" value="ECO:0007669"/>
    <property type="project" value="TreeGrafter"/>
</dbReference>
<dbReference type="RefSeq" id="WP_074765304.1">
    <property type="nucleotide sequence ID" value="NZ_FNWO01000002.1"/>
</dbReference>
<dbReference type="Gene3D" id="3.40.50.2000">
    <property type="entry name" value="Glycogen Phosphorylase B"/>
    <property type="match status" value="2"/>
</dbReference>
<gene>
    <name evidence="4" type="ORF">SAMN04244559_00536</name>
</gene>
<evidence type="ECO:0000313" key="5">
    <source>
        <dbReference type="Proteomes" id="UP000182983"/>
    </source>
</evidence>
<dbReference type="Pfam" id="PF01075">
    <property type="entry name" value="Glyco_transf_9"/>
    <property type="match status" value="1"/>
</dbReference>
<dbReference type="GO" id="GO:0008713">
    <property type="term" value="F:ADP-heptose-lipopolysaccharide heptosyltransferase activity"/>
    <property type="evidence" value="ECO:0007669"/>
    <property type="project" value="TreeGrafter"/>
</dbReference>
<keyword evidence="5" id="KW-1185">Reference proteome</keyword>
<dbReference type="CDD" id="cd03789">
    <property type="entry name" value="GT9_LPS_heptosyltransferase"/>
    <property type="match status" value="1"/>
</dbReference>
<dbReference type="InterPro" id="IPR051199">
    <property type="entry name" value="LPS_LOS_Heptosyltrfase"/>
</dbReference>
<name>A0A1H6GZW4_MAGFU</name>
<sequence length="400" mass="44515">MKVDTMRRIDFWVGVPLCALLTAFWWLWRRIRPAAPPSGRDIVLIELSEMGSTILADPAMRRVQTRFPDAQLYFLIFAANRPSLEITGTIPPERVLTIRADNFVTLALDSLRAVWTMRRLNLMAAIDLELFSRYSALLTFLSGAERRVGFHRFHNEGLYRGELLTHRVAYNPHLHIAKNFLALVEALSEPADTVPFSKSVFSDDDIRLLPHVPEPTVLAAFRARLVESYPILASHPRWIILNPNSSELMPLRRWPVERYLELARRLLAQEGVALLLTGTASERPEAEAIAAQLGSSRVAVLCGFTKLTELPLLYSLSEAMVTNDSGPAHFAAPSGLRTVVLFGPEIPALYGALNPNARFVFAGLACSPCVSAANHRKSACTEARCMTAITVEAVLEHLAR</sequence>
<dbReference type="SUPFAM" id="SSF53756">
    <property type="entry name" value="UDP-Glycosyltransferase/glycogen phosphorylase"/>
    <property type="match status" value="1"/>
</dbReference>
<dbReference type="OrthoDB" id="9797795at2"/>
<evidence type="ECO:0000256" key="3">
    <source>
        <dbReference type="SAM" id="Phobius"/>
    </source>
</evidence>